<organism evidence="2 3">
    <name type="scientific">Stieleria bergensis</name>
    <dbReference type="NCBI Taxonomy" id="2528025"/>
    <lineage>
        <taxon>Bacteria</taxon>
        <taxon>Pseudomonadati</taxon>
        <taxon>Planctomycetota</taxon>
        <taxon>Planctomycetia</taxon>
        <taxon>Pirellulales</taxon>
        <taxon>Pirellulaceae</taxon>
        <taxon>Stieleria</taxon>
    </lineage>
</organism>
<feature type="compositionally biased region" description="Polar residues" evidence="1">
    <location>
        <begin position="159"/>
        <end position="170"/>
    </location>
</feature>
<dbReference type="AlphaFoldDB" id="A0A517SX61"/>
<evidence type="ECO:0000313" key="2">
    <source>
        <dbReference type="EMBL" id="QDT60734.1"/>
    </source>
</evidence>
<dbReference type="RefSeq" id="WP_145273865.1">
    <property type="nucleotide sequence ID" value="NZ_CP036272.1"/>
</dbReference>
<dbReference type="EMBL" id="CP036272">
    <property type="protein sequence ID" value="QDT60734.1"/>
    <property type="molecule type" value="Genomic_DNA"/>
</dbReference>
<protein>
    <submittedName>
        <fullName evidence="2">Uncharacterized protein</fullName>
    </submittedName>
</protein>
<reference evidence="2 3" key="1">
    <citation type="submission" date="2019-02" db="EMBL/GenBank/DDBJ databases">
        <title>Deep-cultivation of Planctomycetes and their phenomic and genomic characterization uncovers novel biology.</title>
        <authorList>
            <person name="Wiegand S."/>
            <person name="Jogler M."/>
            <person name="Boedeker C."/>
            <person name="Pinto D."/>
            <person name="Vollmers J."/>
            <person name="Rivas-Marin E."/>
            <person name="Kohn T."/>
            <person name="Peeters S.H."/>
            <person name="Heuer A."/>
            <person name="Rast P."/>
            <person name="Oberbeckmann S."/>
            <person name="Bunk B."/>
            <person name="Jeske O."/>
            <person name="Meyerdierks A."/>
            <person name="Storesund J.E."/>
            <person name="Kallscheuer N."/>
            <person name="Luecker S."/>
            <person name="Lage O.M."/>
            <person name="Pohl T."/>
            <person name="Merkel B.J."/>
            <person name="Hornburger P."/>
            <person name="Mueller R.-W."/>
            <person name="Bruemmer F."/>
            <person name="Labrenz M."/>
            <person name="Spormann A.M."/>
            <person name="Op den Camp H."/>
            <person name="Overmann J."/>
            <person name="Amann R."/>
            <person name="Jetten M.S.M."/>
            <person name="Mascher T."/>
            <person name="Medema M.H."/>
            <person name="Devos D.P."/>
            <person name="Kaster A.-K."/>
            <person name="Ovreas L."/>
            <person name="Rohde M."/>
            <person name="Galperin M.Y."/>
            <person name="Jogler C."/>
        </authorList>
    </citation>
    <scope>NUCLEOTIDE SEQUENCE [LARGE SCALE GENOMIC DNA]</scope>
    <source>
        <strain evidence="2 3">SV_7m_r</strain>
    </source>
</reference>
<feature type="region of interest" description="Disordered" evidence="1">
    <location>
        <begin position="159"/>
        <end position="211"/>
    </location>
</feature>
<gene>
    <name evidence="2" type="ORF">SV7mr_32600</name>
</gene>
<evidence type="ECO:0000313" key="3">
    <source>
        <dbReference type="Proteomes" id="UP000315003"/>
    </source>
</evidence>
<sequence>MSSSDVRDIESLERLHRAMLRLSEEWQSALQEIRMSVARAEEYFTRRVPVYWATEMKLAEREHTEALDSLQRQQSAARASDRRSALEAQKRVKRAKDRVKLCLEKQKLAKTMMLQIRQTCEDVLGPLADMVDQSENALPQGARQLAELLRILHEYAEQQTMPPSSNQAATGGSIDKPLDGKALAAPSNEASPENDAAHSTDLQAPTDDADS</sequence>
<dbReference type="Proteomes" id="UP000315003">
    <property type="component" value="Chromosome"/>
</dbReference>
<name>A0A517SX61_9BACT</name>
<accession>A0A517SX61</accession>
<proteinExistence type="predicted"/>
<keyword evidence="3" id="KW-1185">Reference proteome</keyword>
<dbReference type="OrthoDB" id="267234at2"/>
<evidence type="ECO:0000256" key="1">
    <source>
        <dbReference type="SAM" id="MobiDB-lite"/>
    </source>
</evidence>